<evidence type="ECO:0000256" key="5">
    <source>
        <dbReference type="SAM" id="Phobius"/>
    </source>
</evidence>
<evidence type="ECO:0000256" key="3">
    <source>
        <dbReference type="SAM" id="Coils"/>
    </source>
</evidence>
<proteinExistence type="inferred from homology"/>
<dbReference type="Proteomes" id="UP000466535">
    <property type="component" value="Unassembled WGS sequence"/>
</dbReference>
<name>A0A6B0T6X1_9EURY</name>
<dbReference type="AlphaFoldDB" id="A0A6B0T6X1"/>
<dbReference type="Pfam" id="PF00672">
    <property type="entry name" value="HAMP"/>
    <property type="match status" value="2"/>
</dbReference>
<dbReference type="RefSeq" id="WP_159764078.1">
    <property type="nucleotide sequence ID" value="NZ_WUUT01000003.1"/>
</dbReference>
<evidence type="ECO:0000256" key="2">
    <source>
        <dbReference type="ARBA" id="ARBA00029447"/>
    </source>
</evidence>
<feature type="coiled-coil region" evidence="3">
    <location>
        <begin position="363"/>
        <end position="411"/>
    </location>
</feature>
<feature type="domain" description="HAMP" evidence="6">
    <location>
        <begin position="323"/>
        <end position="375"/>
    </location>
</feature>
<evidence type="ECO:0000256" key="1">
    <source>
        <dbReference type="ARBA" id="ARBA00023224"/>
    </source>
</evidence>
<dbReference type="InterPro" id="IPR003660">
    <property type="entry name" value="HAMP_dom"/>
</dbReference>
<dbReference type="GO" id="GO:0007165">
    <property type="term" value="P:signal transduction"/>
    <property type="evidence" value="ECO:0007669"/>
    <property type="project" value="UniProtKB-KW"/>
</dbReference>
<dbReference type="OrthoDB" id="8523at2157"/>
<keyword evidence="3" id="KW-0175">Coiled coil</keyword>
<dbReference type="PANTHER" id="PTHR32089">
    <property type="entry name" value="METHYL-ACCEPTING CHEMOTAXIS PROTEIN MCPB"/>
    <property type="match status" value="1"/>
</dbReference>
<dbReference type="SMART" id="SM00304">
    <property type="entry name" value="HAMP"/>
    <property type="match status" value="2"/>
</dbReference>
<keyword evidence="5" id="KW-0472">Membrane</keyword>
<dbReference type="Gene3D" id="1.10.287.950">
    <property type="entry name" value="Methyl-accepting chemotaxis protein"/>
    <property type="match status" value="1"/>
</dbReference>
<dbReference type="GO" id="GO:0016020">
    <property type="term" value="C:membrane"/>
    <property type="evidence" value="ECO:0007669"/>
    <property type="project" value="InterPro"/>
</dbReference>
<comment type="similarity">
    <text evidence="2">Belongs to the methyl-accepting chemotaxis (MCP) protein family.</text>
</comment>
<comment type="caution">
    <text evidence="7">The sequence shown here is derived from an EMBL/GenBank/DDBJ whole genome shotgun (WGS) entry which is preliminary data.</text>
</comment>
<reference evidence="7 8" key="1">
    <citation type="submission" date="2019-12" db="EMBL/GenBank/DDBJ databases">
        <title>Isolation and characterization of three novel carbon monoxide-oxidizing members of Halobacteria from salione crusts and soils.</title>
        <authorList>
            <person name="Myers M.R."/>
            <person name="King G.M."/>
        </authorList>
    </citation>
    <scope>NUCLEOTIDE SEQUENCE [LARGE SCALE GENOMIC DNA]</scope>
    <source>
        <strain evidence="7 8">WSH3</strain>
    </source>
</reference>
<accession>A0A6B0T6X1</accession>
<evidence type="ECO:0000259" key="6">
    <source>
        <dbReference type="PROSITE" id="PS50885"/>
    </source>
</evidence>
<organism evidence="7 8">
    <name type="scientific">Halovenus carboxidivorans</name>
    <dbReference type="NCBI Taxonomy" id="2692199"/>
    <lineage>
        <taxon>Archaea</taxon>
        <taxon>Methanobacteriati</taxon>
        <taxon>Methanobacteriota</taxon>
        <taxon>Stenosarchaea group</taxon>
        <taxon>Halobacteria</taxon>
        <taxon>Halobacteriales</taxon>
        <taxon>Haloarculaceae</taxon>
        <taxon>Halovenus</taxon>
    </lineage>
</organism>
<feature type="transmembrane region" description="Helical" evidence="5">
    <location>
        <begin position="303"/>
        <end position="322"/>
    </location>
</feature>
<sequence length="618" mass="67840">MSEEQEDSGIGHRLRSRYMYKIAAAVIVVALVLTGLGWWTFTGVQASVSDDAESSMLRASEREAAGIQQFAGERSNITQRIANEEGIGSMSDQQINATLADELRRAPSDVVALHYYNIEQQTVEISTNPLAEGVEVSAEQFPWVEAARQATAGEVRSLEPNSGTVAFKDGNEKQLGFVAPVENRESHAIVLVVDLEARSSLLTSPVEGGKIHVVSYAADGQIVLAEDLTTILDQHPLVGELDYLTTGDVQAQTDQVTAQTDLFEDENLVVASAEVPGDKRWLVTTTAERSTVFDTVSEVSRSLLILIVVSLLGLVVLGAAIIRDINRSLNQITVYAEEIEDGNLGVDIEQSRVDEFGQLSVLFSRIRDSLEGQIREAEQAQKEAEVARAEAEELARHLQEKAEEYSEVMQQVAAGDMTQRMQQDGEEESMDQIAAQFNEMIEELEKTTGQLKSYVDEVEAAGAEVEQSSRTVREASEQVAESIQKISDDAYDQKDRLDELRRSMEETVERIEDIAAEHDNVSVDDALAQIREVAEELDEIAELSQETMAESQEVAGAAEEQAAELNTVSDRANDLQRYAQPLRDILERFETEEEHEFVFSVGPTGGAASPEEGPGDDA</sequence>
<dbReference type="SUPFAM" id="SSF58104">
    <property type="entry name" value="Methyl-accepting chemotaxis protein (MCP) signaling domain"/>
    <property type="match status" value="1"/>
</dbReference>
<dbReference type="CDD" id="cd06225">
    <property type="entry name" value="HAMP"/>
    <property type="match status" value="2"/>
</dbReference>
<feature type="domain" description="HAMP" evidence="6">
    <location>
        <begin position="396"/>
        <end position="449"/>
    </location>
</feature>
<feature type="transmembrane region" description="Helical" evidence="5">
    <location>
        <begin position="22"/>
        <end position="41"/>
    </location>
</feature>
<evidence type="ECO:0000256" key="4">
    <source>
        <dbReference type="SAM" id="MobiDB-lite"/>
    </source>
</evidence>
<keyword evidence="5" id="KW-1133">Transmembrane helix</keyword>
<protein>
    <submittedName>
        <fullName evidence="7">HAMP domain-containing protein</fullName>
    </submittedName>
</protein>
<dbReference type="PANTHER" id="PTHR32089:SF112">
    <property type="entry name" value="LYSOZYME-LIKE PROTEIN-RELATED"/>
    <property type="match status" value="1"/>
</dbReference>
<keyword evidence="5" id="KW-0812">Transmembrane</keyword>
<feature type="region of interest" description="Disordered" evidence="4">
    <location>
        <begin position="594"/>
        <end position="618"/>
    </location>
</feature>
<evidence type="ECO:0000313" key="7">
    <source>
        <dbReference type="EMBL" id="MXR51956.1"/>
    </source>
</evidence>
<dbReference type="PROSITE" id="PS50885">
    <property type="entry name" value="HAMP"/>
    <property type="match status" value="2"/>
</dbReference>
<feature type="coiled-coil region" evidence="3">
    <location>
        <begin position="458"/>
        <end position="550"/>
    </location>
</feature>
<gene>
    <name evidence="7" type="ORF">GRX03_10135</name>
</gene>
<keyword evidence="8" id="KW-1185">Reference proteome</keyword>
<dbReference type="Gene3D" id="6.10.250.1910">
    <property type="match status" value="1"/>
</dbReference>
<evidence type="ECO:0000313" key="8">
    <source>
        <dbReference type="Proteomes" id="UP000466535"/>
    </source>
</evidence>
<dbReference type="EMBL" id="WUUT01000003">
    <property type="protein sequence ID" value="MXR51956.1"/>
    <property type="molecule type" value="Genomic_DNA"/>
</dbReference>
<keyword evidence="1" id="KW-0807">Transducer</keyword>